<comment type="caution">
    <text evidence="1">The sequence shown here is derived from an EMBL/GenBank/DDBJ whole genome shotgun (WGS) entry which is preliminary data.</text>
</comment>
<evidence type="ECO:0008006" key="3">
    <source>
        <dbReference type="Google" id="ProtNLM"/>
    </source>
</evidence>
<gene>
    <name evidence="1" type="ORF">A2W32_04135</name>
</gene>
<sequence length="147" mass="16967">MINHIWSVLCRESIIDIDSNTISLINVVEELIVDLKPDVKLPMGEKLNINVNYEVVSMWSRDSFDDRAIGLKIELINPDKSVVNEFTHKAVFPEKTIRLRTRIKVQGLTVTVAGVYYIQVLYRHSDSEKFKTVARLPMQVQINKQIQ</sequence>
<reference evidence="1 2" key="1">
    <citation type="journal article" date="2016" name="Nat. Commun.">
        <title>Thousands of microbial genomes shed light on interconnected biogeochemical processes in an aquifer system.</title>
        <authorList>
            <person name="Anantharaman K."/>
            <person name="Brown C.T."/>
            <person name="Hug L.A."/>
            <person name="Sharon I."/>
            <person name="Castelle C.J."/>
            <person name="Probst A.J."/>
            <person name="Thomas B.C."/>
            <person name="Singh A."/>
            <person name="Wilkins M.J."/>
            <person name="Karaoz U."/>
            <person name="Brodie E.L."/>
            <person name="Williams K.H."/>
            <person name="Hubbard S.S."/>
            <person name="Banfield J.F."/>
        </authorList>
    </citation>
    <scope>NUCLEOTIDE SEQUENCE [LARGE SCALE GENOMIC DNA]</scope>
</reference>
<protein>
    <recommendedName>
        <fullName evidence="3">Wzt C-terminal domain-containing protein</fullName>
    </recommendedName>
</protein>
<name>A0A1F4V1N1_UNCKA</name>
<dbReference type="STRING" id="1802610.A2W32_04135"/>
<proteinExistence type="predicted"/>
<accession>A0A1F4V1N1</accession>
<evidence type="ECO:0000313" key="1">
    <source>
        <dbReference type="EMBL" id="OGC50980.1"/>
    </source>
</evidence>
<organism evidence="1 2">
    <name type="scientific">candidate division WWE3 bacterium RBG_16_37_10</name>
    <dbReference type="NCBI Taxonomy" id="1802610"/>
    <lineage>
        <taxon>Bacteria</taxon>
        <taxon>Katanobacteria</taxon>
    </lineage>
</organism>
<dbReference type="AlphaFoldDB" id="A0A1F4V1N1"/>
<dbReference type="Proteomes" id="UP000177371">
    <property type="component" value="Unassembled WGS sequence"/>
</dbReference>
<evidence type="ECO:0000313" key="2">
    <source>
        <dbReference type="Proteomes" id="UP000177371"/>
    </source>
</evidence>
<dbReference type="EMBL" id="MEUT01000034">
    <property type="protein sequence ID" value="OGC50980.1"/>
    <property type="molecule type" value="Genomic_DNA"/>
</dbReference>